<feature type="chain" id="PRO_5031333169" evidence="1">
    <location>
        <begin position="23"/>
        <end position="218"/>
    </location>
</feature>
<organism evidence="2 3">
    <name type="scientific">Marilutibacter spongiae</name>
    <dbReference type="NCBI Taxonomy" id="2025720"/>
    <lineage>
        <taxon>Bacteria</taxon>
        <taxon>Pseudomonadati</taxon>
        <taxon>Pseudomonadota</taxon>
        <taxon>Gammaproteobacteria</taxon>
        <taxon>Lysobacterales</taxon>
        <taxon>Lysobacteraceae</taxon>
        <taxon>Marilutibacter</taxon>
    </lineage>
</organism>
<comment type="caution">
    <text evidence="2">The sequence shown here is derived from an EMBL/GenBank/DDBJ whole genome shotgun (WGS) entry which is preliminary data.</text>
</comment>
<dbReference type="Proteomes" id="UP000523196">
    <property type="component" value="Unassembled WGS sequence"/>
</dbReference>
<evidence type="ECO:0000256" key="1">
    <source>
        <dbReference type="SAM" id="SignalP"/>
    </source>
</evidence>
<reference evidence="2 3" key="1">
    <citation type="submission" date="2020-08" db="EMBL/GenBank/DDBJ databases">
        <authorList>
            <person name="Xu S."/>
            <person name="Li A."/>
        </authorList>
    </citation>
    <scope>NUCLEOTIDE SEQUENCE [LARGE SCALE GENOMIC DNA]</scope>
    <source>
        <strain evidence="2 3">119BY6-57</strain>
    </source>
</reference>
<protein>
    <submittedName>
        <fullName evidence="2">Uncharacterized protein</fullName>
    </submittedName>
</protein>
<accession>A0A7W3TNY4</accession>
<dbReference type="PROSITE" id="PS51257">
    <property type="entry name" value="PROKAR_LIPOPROTEIN"/>
    <property type="match status" value="1"/>
</dbReference>
<evidence type="ECO:0000313" key="2">
    <source>
        <dbReference type="EMBL" id="MBB1061686.1"/>
    </source>
</evidence>
<dbReference type="EMBL" id="JACHTF010000017">
    <property type="protein sequence ID" value="MBB1061686.1"/>
    <property type="molecule type" value="Genomic_DNA"/>
</dbReference>
<name>A0A7W3TNY4_9GAMM</name>
<sequence>MPLTRLAGGALVLLIAACRAPADTPRVAAPYAQATRGGAGASTPADAFFARLSALCGQAFAGRVVVDTPPPAGNDPFAGQALVMHVRDCDEDELRMPFHVGADRSRTWVLGRTATGLRLHHDHRHEDGSEDVLTMYGGHTVEPGTPGRQVFPADAGSKALFTREGRAVSNANAWAMEIAPGTMFAYALTRPGREFRVEFDLAAPVDPPPPAWGHDGPR</sequence>
<keyword evidence="3" id="KW-1185">Reference proteome</keyword>
<proteinExistence type="predicted"/>
<dbReference type="AlphaFoldDB" id="A0A7W3TNY4"/>
<evidence type="ECO:0000313" key="3">
    <source>
        <dbReference type="Proteomes" id="UP000523196"/>
    </source>
</evidence>
<gene>
    <name evidence="2" type="ORF">H4F98_14015</name>
</gene>
<keyword evidence="1" id="KW-0732">Signal</keyword>
<feature type="signal peptide" evidence="1">
    <location>
        <begin position="1"/>
        <end position="22"/>
    </location>
</feature>